<sequence>MLSQYQQDFLDTLGFTPPREYLAYLLDAEGTYEFGGAYLIEIDELLQFNNDYKADEFCPGYFLIGSDGGGEAFAIEKTTGNFIQTPFIGNDEETPIVVGRTWSEFLEYLQTEYC</sequence>
<reference evidence="2 3" key="1">
    <citation type="journal article" date="2018" name="Arch. Microbiol.">
        <title>Hymenobacter segetis sp. nov., isolated from soil.</title>
        <authorList>
            <person name="Ten L.N."/>
            <person name="Lim S.J."/>
            <person name="Kim B.O."/>
            <person name="Kang I.K."/>
            <person name="Jung H.Y."/>
        </authorList>
    </citation>
    <scope>NUCLEOTIDE SEQUENCE [LARGE SCALE GENOMIC DNA]</scope>
    <source>
        <strain evidence="2 3">S7-3-11</strain>
    </source>
</reference>
<evidence type="ECO:0000313" key="3">
    <source>
        <dbReference type="Proteomes" id="UP001479606"/>
    </source>
</evidence>
<dbReference type="Proteomes" id="UP001479606">
    <property type="component" value="Unassembled WGS sequence"/>
</dbReference>
<dbReference type="EMBL" id="JBCEVZ010000024">
    <property type="protein sequence ID" value="MEL5994834.1"/>
    <property type="molecule type" value="Genomic_DNA"/>
</dbReference>
<comment type="caution">
    <text evidence="2">The sequence shown here is derived from an EMBL/GenBank/DDBJ whole genome shotgun (WGS) entry which is preliminary data.</text>
</comment>
<evidence type="ECO:0000313" key="2">
    <source>
        <dbReference type="EMBL" id="MEL5994834.1"/>
    </source>
</evidence>
<feature type="domain" description="Knr4/Smi1-like" evidence="1">
    <location>
        <begin position="8"/>
        <end position="107"/>
    </location>
</feature>
<dbReference type="InterPro" id="IPR018958">
    <property type="entry name" value="Knr4/Smi1-like_dom"/>
</dbReference>
<organism evidence="2 3">
    <name type="scientific">Hymenobacter segetis</name>
    <dbReference type="NCBI Taxonomy" id="2025509"/>
    <lineage>
        <taxon>Bacteria</taxon>
        <taxon>Pseudomonadati</taxon>
        <taxon>Bacteroidota</taxon>
        <taxon>Cytophagia</taxon>
        <taxon>Cytophagales</taxon>
        <taxon>Hymenobacteraceae</taxon>
        <taxon>Hymenobacter</taxon>
    </lineage>
</organism>
<dbReference type="SUPFAM" id="SSF160631">
    <property type="entry name" value="SMI1/KNR4-like"/>
    <property type="match status" value="1"/>
</dbReference>
<proteinExistence type="predicted"/>
<dbReference type="InterPro" id="IPR037883">
    <property type="entry name" value="Knr4/Smi1-like_sf"/>
</dbReference>
<accession>A0ABU9LXV2</accession>
<protein>
    <submittedName>
        <fullName evidence="2">SMI1/KNR4 family protein</fullName>
    </submittedName>
</protein>
<keyword evidence="3" id="KW-1185">Reference proteome</keyword>
<dbReference type="RefSeq" id="WP_342298228.1">
    <property type="nucleotide sequence ID" value="NZ_JBCEVZ010000024.1"/>
</dbReference>
<dbReference type="Gene3D" id="3.40.1580.10">
    <property type="entry name" value="SMI1/KNR4-like"/>
    <property type="match status" value="1"/>
</dbReference>
<name>A0ABU9LXV2_9BACT</name>
<evidence type="ECO:0000259" key="1">
    <source>
        <dbReference type="Pfam" id="PF09346"/>
    </source>
</evidence>
<dbReference type="Pfam" id="PF09346">
    <property type="entry name" value="SMI1_KNR4"/>
    <property type="match status" value="1"/>
</dbReference>
<gene>
    <name evidence="2" type="ORF">AAFH49_11500</name>
</gene>